<gene>
    <name evidence="1" type="ORF">THAOC_23334</name>
</gene>
<keyword evidence="2" id="KW-1185">Reference proteome</keyword>
<proteinExistence type="predicted"/>
<protein>
    <submittedName>
        <fullName evidence="1">Uncharacterized protein</fullName>
    </submittedName>
</protein>
<dbReference type="Proteomes" id="UP000266841">
    <property type="component" value="Unassembled WGS sequence"/>
</dbReference>
<accession>K0RSH2</accession>
<reference evidence="1 2" key="1">
    <citation type="journal article" date="2012" name="Genome Biol.">
        <title>Genome and low-iron response of an oceanic diatom adapted to chronic iron limitation.</title>
        <authorList>
            <person name="Lommer M."/>
            <person name="Specht M."/>
            <person name="Roy A.S."/>
            <person name="Kraemer L."/>
            <person name="Andreson R."/>
            <person name="Gutowska M.A."/>
            <person name="Wolf J."/>
            <person name="Bergner S.V."/>
            <person name="Schilhabel M.B."/>
            <person name="Klostermeier U.C."/>
            <person name="Beiko R.G."/>
            <person name="Rosenstiel P."/>
            <person name="Hippler M."/>
            <person name="Laroche J."/>
        </authorList>
    </citation>
    <scope>NUCLEOTIDE SEQUENCE [LARGE SCALE GENOMIC DNA]</scope>
    <source>
        <strain evidence="1 2">CCMP1005</strain>
    </source>
</reference>
<comment type="caution">
    <text evidence="1">The sequence shown here is derived from an EMBL/GenBank/DDBJ whole genome shotgun (WGS) entry which is preliminary data.</text>
</comment>
<dbReference type="EMBL" id="AGNL01030725">
    <property type="protein sequence ID" value="EJK56728.1"/>
    <property type="molecule type" value="Genomic_DNA"/>
</dbReference>
<dbReference type="AlphaFoldDB" id="K0RSH2"/>
<sequence>MVADKTDLSSLKYAPDAPQTTWEYAWIPPGYSTWSIRAIASYSNAGLDRDEETGGTEFEDLGAGRLERRRKTHVSCSTLNKESRALLAA</sequence>
<organism evidence="1 2">
    <name type="scientific">Thalassiosira oceanica</name>
    <name type="common">Marine diatom</name>
    <dbReference type="NCBI Taxonomy" id="159749"/>
    <lineage>
        <taxon>Eukaryota</taxon>
        <taxon>Sar</taxon>
        <taxon>Stramenopiles</taxon>
        <taxon>Ochrophyta</taxon>
        <taxon>Bacillariophyta</taxon>
        <taxon>Coscinodiscophyceae</taxon>
        <taxon>Thalassiosirophycidae</taxon>
        <taxon>Thalassiosirales</taxon>
        <taxon>Thalassiosiraceae</taxon>
        <taxon>Thalassiosira</taxon>
    </lineage>
</organism>
<evidence type="ECO:0000313" key="1">
    <source>
        <dbReference type="EMBL" id="EJK56728.1"/>
    </source>
</evidence>
<name>K0RSH2_THAOC</name>
<evidence type="ECO:0000313" key="2">
    <source>
        <dbReference type="Proteomes" id="UP000266841"/>
    </source>
</evidence>